<feature type="domain" description="C2 NT-type" evidence="4">
    <location>
        <begin position="189"/>
        <end position="438"/>
    </location>
</feature>
<protein>
    <submittedName>
        <fullName evidence="5">Putative pseudouridylate synthase 1</fullName>
    </submittedName>
</protein>
<evidence type="ECO:0000256" key="2">
    <source>
        <dbReference type="SAM" id="MobiDB-lite"/>
    </source>
</evidence>
<feature type="compositionally biased region" description="Polar residues" evidence="2">
    <location>
        <begin position="1335"/>
        <end position="1344"/>
    </location>
</feature>
<evidence type="ECO:0000259" key="4">
    <source>
        <dbReference type="PROSITE" id="PS51840"/>
    </source>
</evidence>
<feature type="compositionally biased region" description="Pro residues" evidence="2">
    <location>
        <begin position="1283"/>
        <end position="1295"/>
    </location>
</feature>
<feature type="region of interest" description="Disordered" evidence="2">
    <location>
        <begin position="772"/>
        <end position="792"/>
    </location>
</feature>
<reference evidence="5 6" key="1">
    <citation type="submission" date="2014-02" db="EMBL/GenBank/DDBJ databases">
        <authorList>
            <person name="Sibley D."/>
            <person name="Venepally P."/>
            <person name="Karamycheva S."/>
            <person name="Hadjithomas M."/>
            <person name="Khan A."/>
            <person name="Brunk B."/>
            <person name="Roos D."/>
            <person name="Caler E."/>
            <person name="Lorenzi H."/>
        </authorList>
    </citation>
    <scope>NUCLEOTIDE SEQUENCE [LARGE SCALE GENOMIC DNA]</scope>
    <source>
        <strain evidence="5 6">GAB2-2007-GAL-DOM2</strain>
    </source>
</reference>
<feature type="region of interest" description="Disordered" evidence="2">
    <location>
        <begin position="539"/>
        <end position="670"/>
    </location>
</feature>
<feature type="compositionally biased region" description="Basic and acidic residues" evidence="2">
    <location>
        <begin position="772"/>
        <end position="787"/>
    </location>
</feature>
<dbReference type="PANTHER" id="PTHR23159">
    <property type="entry name" value="CENTROSOMAL PROTEIN 2"/>
    <property type="match status" value="1"/>
</dbReference>
<feature type="transmembrane region" description="Helical" evidence="3">
    <location>
        <begin position="117"/>
        <end position="137"/>
    </location>
</feature>
<name>A0A086KMW9_TOXGO</name>
<feature type="transmembrane region" description="Helical" evidence="3">
    <location>
        <begin position="149"/>
        <end position="171"/>
    </location>
</feature>
<feature type="compositionally biased region" description="Basic and acidic residues" evidence="2">
    <location>
        <begin position="1264"/>
        <end position="1279"/>
    </location>
</feature>
<feature type="compositionally biased region" description="Low complexity" evidence="2">
    <location>
        <begin position="1195"/>
        <end position="1208"/>
    </location>
</feature>
<evidence type="ECO:0000313" key="5">
    <source>
        <dbReference type="EMBL" id="KFG45737.1"/>
    </source>
</evidence>
<accession>A0A086KMW9</accession>
<feature type="region of interest" description="Disordered" evidence="2">
    <location>
        <begin position="489"/>
        <end position="515"/>
    </location>
</feature>
<feature type="region of interest" description="Disordered" evidence="2">
    <location>
        <begin position="1261"/>
        <end position="1356"/>
    </location>
</feature>
<feature type="compositionally biased region" description="Basic residues" evidence="2">
    <location>
        <begin position="276"/>
        <end position="286"/>
    </location>
</feature>
<feature type="compositionally biased region" description="Basic and acidic residues" evidence="2">
    <location>
        <begin position="1310"/>
        <end position="1330"/>
    </location>
</feature>
<feature type="coiled-coil region" evidence="1">
    <location>
        <begin position="797"/>
        <end position="1006"/>
    </location>
</feature>
<dbReference type="PROSITE" id="PS51840">
    <property type="entry name" value="C2_NT"/>
    <property type="match status" value="1"/>
</dbReference>
<feature type="transmembrane region" description="Helical" evidence="3">
    <location>
        <begin position="74"/>
        <end position="97"/>
    </location>
</feature>
<feature type="region of interest" description="Disordered" evidence="2">
    <location>
        <begin position="1043"/>
        <end position="1065"/>
    </location>
</feature>
<feature type="compositionally biased region" description="Basic and acidic residues" evidence="2">
    <location>
        <begin position="1221"/>
        <end position="1233"/>
    </location>
</feature>
<feature type="compositionally biased region" description="Low complexity" evidence="2">
    <location>
        <begin position="1167"/>
        <end position="1179"/>
    </location>
</feature>
<evidence type="ECO:0000256" key="1">
    <source>
        <dbReference type="SAM" id="Coils"/>
    </source>
</evidence>
<dbReference type="Proteomes" id="UP000028837">
    <property type="component" value="Unassembled WGS sequence"/>
</dbReference>
<comment type="caution">
    <text evidence="5">The sequence shown here is derived from an EMBL/GenBank/DDBJ whole genome shotgun (WGS) entry which is preliminary data.</text>
</comment>
<feature type="compositionally biased region" description="Basic and acidic residues" evidence="2">
    <location>
        <begin position="263"/>
        <end position="275"/>
    </location>
</feature>
<keyword evidence="3" id="KW-0472">Membrane</keyword>
<feature type="compositionally biased region" description="Basic and acidic residues" evidence="2">
    <location>
        <begin position="1346"/>
        <end position="1356"/>
    </location>
</feature>
<feature type="region of interest" description="Disordered" evidence="2">
    <location>
        <begin position="348"/>
        <end position="372"/>
    </location>
</feature>
<proteinExistence type="predicted"/>
<feature type="region of interest" description="Disordered" evidence="2">
    <location>
        <begin position="263"/>
        <end position="307"/>
    </location>
</feature>
<evidence type="ECO:0000256" key="3">
    <source>
        <dbReference type="SAM" id="Phobius"/>
    </source>
</evidence>
<dbReference type="PANTHER" id="PTHR23159:SF31">
    <property type="entry name" value="CENTROSOME-ASSOCIATED PROTEIN CEP250 ISOFORM X1"/>
    <property type="match status" value="1"/>
</dbReference>
<dbReference type="EMBL" id="AHZU02000336">
    <property type="protein sequence ID" value="KFG45737.1"/>
    <property type="molecule type" value="Genomic_DNA"/>
</dbReference>
<keyword evidence="1" id="KW-0175">Coiled coil</keyword>
<keyword evidence="3" id="KW-1133">Transmembrane helix</keyword>
<dbReference type="OrthoDB" id="340336at2759"/>
<organism evidence="5 6">
    <name type="scientific">Toxoplasma gondii GAB2-2007-GAL-DOM2</name>
    <dbReference type="NCBI Taxonomy" id="1130820"/>
    <lineage>
        <taxon>Eukaryota</taxon>
        <taxon>Sar</taxon>
        <taxon>Alveolata</taxon>
        <taxon>Apicomplexa</taxon>
        <taxon>Conoidasida</taxon>
        <taxon>Coccidia</taxon>
        <taxon>Eucoccidiorida</taxon>
        <taxon>Eimeriorina</taxon>
        <taxon>Sarcocystidae</taxon>
        <taxon>Toxoplasma</taxon>
    </lineage>
</organism>
<keyword evidence="3" id="KW-0812">Transmembrane</keyword>
<feature type="compositionally biased region" description="Basic and acidic residues" evidence="2">
    <location>
        <begin position="541"/>
        <end position="586"/>
    </location>
</feature>
<feature type="coiled-coil region" evidence="1">
    <location>
        <begin position="692"/>
        <end position="762"/>
    </location>
</feature>
<dbReference type="VEuPathDB" id="ToxoDB:TGDOM2_224210"/>
<dbReference type="InterPro" id="IPR019448">
    <property type="entry name" value="NT-C2"/>
</dbReference>
<evidence type="ECO:0000313" key="6">
    <source>
        <dbReference type="Proteomes" id="UP000028837"/>
    </source>
</evidence>
<gene>
    <name evidence="5" type="ORF">TGDOM2_224210</name>
</gene>
<feature type="region of interest" description="Disordered" evidence="2">
    <location>
        <begin position="1167"/>
        <end position="1243"/>
    </location>
</feature>
<sequence>MRKTARSAETPTDDWRSSLRRFRRFKCREKKDLLSPDTFPFCVAQEAPRRPSRSLKNRKKFSLHRERPSLRGHCFLAVAGCFAFSFAAAGGPALSVAVNSDLSFCSRTREKQIRFRLRFLAPFFSPFSLLSPELLLFASPRCVWPFSDFFSSLIPSAVLFLFAAFWLAVLFRSTLFARSSEMSRVLRGLKHIGQGSEKYRFSLHVESVHINTKAEKTFATVEWLRGPKRCRGREVVVLSRGANTVRFSSQELVLIATLFRSKGDGERGGEKEAPSKLKKFSLRRHSSVASEAGVPPQAANAETSGRDDTEASAACVYLPKESKLQLVEVQESGRRSFRSFASSRSQLGASALASPPDAHPPEASGTSLFRRGASKPASAESAKLVVGSNVLGECRLDLAQFVNGREGDAADAPQRVTLPLDRCEDAQASITFLVSWTLLGSAVDGEDDDAVSLHSGLVSLASEETFFKQPVSSSVASLLRVSPAPVHPPLGKETGVSLPAHQTETGASEGRRTLSLSVSDADAATRGLSPQEQLRNIFAKRGPESQREEGDRGRAQQRKEQKGEEDGEKKDAEAKVEKNKETEGKSDGTPSRPLGAASVTEMLKARERSIAAQNMGEDRAREFLPTRSPVPSPASEVSTRGSSLPVAASPAQEQRTEAEKPNVGGQSKTFSSLLSRRLRKDGVAAAACKEQATAEESKVLQLLQRVSDLERRNEEHQRLLVKAQQALEAKESAERDEYEKKIRNLFSQIEELHSALANAQEQQLTTVQQLEEERAKAKGGRGDKETTGKNAVSPTAYGTLQEELNQLKAQMKQAEQTHAEVELQYRMRQKQQQEKIDALQASLQNQQEEAHAERAALQALLREQQTTEESKDETVRVLTKENRLLEEQRELLRQQCEQTEQKLCQSQDHLREETAAREKAERELAHLRSALGDTDEDPLRHQLLTLQQEVSELTATRDELRRQKERDEQAHLQQLHQLQEQLRVTRDQQQERIHIVEQEKVTLRMQVLALEHEISYCPKSPGERDFAANEQFAKKKMGTSLSSSLAPSANLGGNADEAAAARERREAEKRTAQLIEELEMDLVKTKIELALAEQQRAEDLDLCKNKVASLKDTILSYAAVVSDLEVQVADLKLQAQSRDFFSSTATARRLRPIRSLKSFFRAASSSRCSSSQQSPQQLPHQGALHASQDQDARVSPSSLSGALSPLNSRLRSAPPLAEGEGTGRGEETRERRASPLPSTYRKQSSHVVVFDADDLSFSSTSLLQKRDRDSRGEGADKRGTGCPPLPVHATKPPPRSESFRFRLRSSTQACRRERSEEGKISFSGKSRETDGPASSGESGSWTSGRRSREAEMHACN</sequence>